<protein>
    <recommendedName>
        <fullName evidence="2 10">FAD:protein FMN transferase</fullName>
        <ecNumber evidence="1 10">2.7.1.180</ecNumber>
    </recommendedName>
    <alternativeName>
        <fullName evidence="8 10">Flavin transferase</fullName>
    </alternativeName>
</protein>
<dbReference type="PIRSF" id="PIRSF006268">
    <property type="entry name" value="ApbE"/>
    <property type="match status" value="1"/>
</dbReference>
<dbReference type="InterPro" id="IPR003374">
    <property type="entry name" value="ApbE-like_sf"/>
</dbReference>
<dbReference type="PROSITE" id="PS51257">
    <property type="entry name" value="PROKAR_LIPOPROTEIN"/>
    <property type="match status" value="1"/>
</dbReference>
<evidence type="ECO:0000256" key="3">
    <source>
        <dbReference type="ARBA" id="ARBA00022630"/>
    </source>
</evidence>
<dbReference type="Pfam" id="PF02424">
    <property type="entry name" value="ApbE"/>
    <property type="match status" value="1"/>
</dbReference>
<keyword evidence="12" id="KW-0472">Membrane</keyword>
<keyword evidence="12" id="KW-1003">Cell membrane</keyword>
<proteinExistence type="inferred from homology"/>
<feature type="signal peptide" evidence="12">
    <location>
        <begin position="1"/>
        <end position="22"/>
    </location>
</feature>
<dbReference type="InterPro" id="IPR024932">
    <property type="entry name" value="ApbE"/>
</dbReference>
<keyword evidence="5 10" id="KW-0479">Metal-binding</keyword>
<evidence type="ECO:0000256" key="12">
    <source>
        <dbReference type="RuleBase" id="RU363002"/>
    </source>
</evidence>
<dbReference type="PANTHER" id="PTHR30040:SF2">
    <property type="entry name" value="FAD:PROTEIN FMN TRANSFERASE"/>
    <property type="match status" value="1"/>
</dbReference>
<dbReference type="EC" id="2.7.1.180" evidence="1 10"/>
<comment type="caution">
    <text evidence="13">The sequence shown here is derived from an EMBL/GenBank/DDBJ whole genome shotgun (WGS) entry which is preliminary data.</text>
</comment>
<evidence type="ECO:0000256" key="7">
    <source>
        <dbReference type="ARBA" id="ARBA00022842"/>
    </source>
</evidence>
<evidence type="ECO:0000256" key="4">
    <source>
        <dbReference type="ARBA" id="ARBA00022679"/>
    </source>
</evidence>
<dbReference type="STRING" id="1423751.FC38_GL001358"/>
<keyword evidence="12" id="KW-0997">Cell inner membrane</keyword>
<evidence type="ECO:0000313" key="13">
    <source>
        <dbReference type="EMBL" id="CCI87135.1"/>
    </source>
</evidence>
<feature type="binding site" evidence="11">
    <location>
        <position position="301"/>
    </location>
    <ligand>
        <name>Mg(2+)</name>
        <dbReference type="ChEBI" id="CHEBI:18420"/>
    </ligand>
</feature>
<keyword evidence="4 10" id="KW-0808">Transferase</keyword>
<feature type="binding site" evidence="11">
    <location>
        <position position="186"/>
    </location>
    <ligand>
        <name>Mg(2+)</name>
        <dbReference type="ChEBI" id="CHEBI:18420"/>
    </ligand>
</feature>
<dbReference type="Proteomes" id="UP000009326">
    <property type="component" value="Unassembled WGS sequence"/>
</dbReference>
<dbReference type="OrthoDB" id="9778595at2"/>
<dbReference type="PANTHER" id="PTHR30040">
    <property type="entry name" value="THIAMINE BIOSYNTHESIS LIPOPROTEIN APBE"/>
    <property type="match status" value="1"/>
</dbReference>
<dbReference type="GO" id="GO:0046872">
    <property type="term" value="F:metal ion binding"/>
    <property type="evidence" value="ECO:0007669"/>
    <property type="project" value="UniProtKB-UniRule"/>
</dbReference>
<evidence type="ECO:0000256" key="1">
    <source>
        <dbReference type="ARBA" id="ARBA00011955"/>
    </source>
</evidence>
<comment type="similarity">
    <text evidence="10 12">Belongs to the ApbE family.</text>
</comment>
<feature type="binding site" evidence="11">
    <location>
        <position position="305"/>
    </location>
    <ligand>
        <name>Mg(2+)</name>
        <dbReference type="ChEBI" id="CHEBI:18420"/>
    </ligand>
</feature>
<dbReference type="EMBL" id="CAKC01000054">
    <property type="protein sequence ID" value="CCI87135.1"/>
    <property type="molecule type" value="Genomic_DNA"/>
</dbReference>
<evidence type="ECO:0000313" key="14">
    <source>
        <dbReference type="Proteomes" id="UP000009326"/>
    </source>
</evidence>
<sequence>MKRKLRILLTLVLLSTSLVGLVACTTQSKKEEQPKTALTTTPTEDMQFLMGTVCTIKIYNKKKDSALKDGFDRIKELADKITVNQKGSEVDKINAQAGIKPVKVSKDVFELCQKAYYYSQNSDDSFDMAIGPITSLWRIGFPDARKPSKKEISTQLPLVDYHQVVLNADKQTVYLKKKGMKLDLGGIAKGFITDQVKQVLQKDGVTSAIIDLGGNVYVLGVSPTNHSNWTVGIQDPKQSRGTAIGSLPEMNKTIVTSGIYERYLKVGKTVYSHLMNPRTGYPFQNNLMGVSIITKNSVDGDALSTATFDKGLEKGFQYIEHKKDTDAIFITKDRKVYITSGIKNKFKLFKDSGYKLAELK</sequence>
<dbReference type="GO" id="GO:0005886">
    <property type="term" value="C:plasma membrane"/>
    <property type="evidence" value="ECO:0007669"/>
    <property type="project" value="UniProtKB-SubCell"/>
</dbReference>
<comment type="function">
    <text evidence="12">Flavin transferase that catalyzes the transfer of the FMN moiety of FAD and its covalent binding to the hydroxyl group of a threonine residue in a target flavoprotein.</text>
</comment>
<comment type="cofactor">
    <cofactor evidence="11">
        <name>Mg(2+)</name>
        <dbReference type="ChEBI" id="CHEBI:18420"/>
    </cofactor>
    <cofactor evidence="11">
        <name>Mn(2+)</name>
        <dbReference type="ChEBI" id="CHEBI:29035"/>
    </cofactor>
    <text evidence="11">Magnesium. Can also use manganese.</text>
</comment>
<keyword evidence="6 10" id="KW-0274">FAD</keyword>
<evidence type="ECO:0000256" key="8">
    <source>
        <dbReference type="ARBA" id="ARBA00031306"/>
    </source>
</evidence>
<dbReference type="AlphaFoldDB" id="I7K0Y0"/>
<evidence type="ECO:0000256" key="10">
    <source>
        <dbReference type="PIRNR" id="PIRNR006268"/>
    </source>
</evidence>
<gene>
    <name evidence="13" type="ORF">BN52_02970</name>
</gene>
<evidence type="ECO:0000256" key="9">
    <source>
        <dbReference type="ARBA" id="ARBA00048540"/>
    </source>
</evidence>
<keyword evidence="7 10" id="KW-0460">Magnesium</keyword>
<keyword evidence="12" id="KW-0449">Lipoprotein</keyword>
<dbReference type="SUPFAM" id="SSF143631">
    <property type="entry name" value="ApbE-like"/>
    <property type="match status" value="1"/>
</dbReference>
<dbReference type="RefSeq" id="WP_008473272.1">
    <property type="nucleotide sequence ID" value="NZ_AYZO01000040.1"/>
</dbReference>
<evidence type="ECO:0000256" key="5">
    <source>
        <dbReference type="ARBA" id="ARBA00022723"/>
    </source>
</evidence>
<accession>I7K0Y0</accession>
<reference evidence="13 14" key="1">
    <citation type="submission" date="2012-06" db="EMBL/GenBank/DDBJ databases">
        <title>Draft genome sequence of Lactobacillus gigeriorum CRBIP 24.85T, isolated from chicken crop.</title>
        <authorList>
            <person name="Cousin S."/>
            <person name="Ma L."/>
            <person name="Creno S."/>
            <person name="Clermont D."/>
            <person name="Loux V."/>
            <person name="Bizet C."/>
            <person name="Bouchier C."/>
        </authorList>
    </citation>
    <scope>NUCLEOTIDE SEQUENCE [LARGE SCALE GENOMIC DNA]</scope>
    <source>
        <strain evidence="14">CRBIP 24.85T</strain>
    </source>
</reference>
<dbReference type="GO" id="GO:0016740">
    <property type="term" value="F:transferase activity"/>
    <property type="evidence" value="ECO:0007669"/>
    <property type="project" value="UniProtKB-UniRule"/>
</dbReference>
<keyword evidence="12" id="KW-0732">Signal</keyword>
<evidence type="ECO:0000256" key="2">
    <source>
        <dbReference type="ARBA" id="ARBA00016337"/>
    </source>
</evidence>
<evidence type="ECO:0000256" key="11">
    <source>
        <dbReference type="PIRSR" id="PIRSR006268-2"/>
    </source>
</evidence>
<name>I7K0Y0_9LACO</name>
<organism evidence="13 14">
    <name type="scientific">Lactobacillus gigeriorum DSM 23908 = CRBIP 24.85</name>
    <dbReference type="NCBI Taxonomy" id="1423751"/>
    <lineage>
        <taxon>Bacteria</taxon>
        <taxon>Bacillati</taxon>
        <taxon>Bacillota</taxon>
        <taxon>Bacilli</taxon>
        <taxon>Lactobacillales</taxon>
        <taxon>Lactobacillaceae</taxon>
        <taxon>Lactobacillus</taxon>
    </lineage>
</organism>
<dbReference type="Gene3D" id="3.10.520.10">
    <property type="entry name" value="ApbE-like domains"/>
    <property type="match status" value="1"/>
</dbReference>
<feature type="chain" id="PRO_5039749920" description="FAD:protein FMN transferase" evidence="12">
    <location>
        <begin position="23"/>
        <end position="360"/>
    </location>
</feature>
<keyword evidence="3 10" id="KW-0285">Flavoprotein</keyword>
<evidence type="ECO:0000256" key="6">
    <source>
        <dbReference type="ARBA" id="ARBA00022827"/>
    </source>
</evidence>
<comment type="catalytic activity">
    <reaction evidence="9 10 12">
        <text>L-threonyl-[protein] + FAD = FMN-L-threonyl-[protein] + AMP + H(+)</text>
        <dbReference type="Rhea" id="RHEA:36847"/>
        <dbReference type="Rhea" id="RHEA-COMP:11060"/>
        <dbReference type="Rhea" id="RHEA-COMP:11061"/>
        <dbReference type="ChEBI" id="CHEBI:15378"/>
        <dbReference type="ChEBI" id="CHEBI:30013"/>
        <dbReference type="ChEBI" id="CHEBI:57692"/>
        <dbReference type="ChEBI" id="CHEBI:74257"/>
        <dbReference type="ChEBI" id="CHEBI:456215"/>
        <dbReference type="EC" id="2.7.1.180"/>
    </reaction>
</comment>
<comment type="subcellular location">
    <subcellularLocation>
        <location evidence="12">Cell inner membrane</location>
        <topology evidence="12">Lipid-anchor</topology>
        <orientation evidence="12">Periplasmic side</orientation>
    </subcellularLocation>
</comment>